<feature type="transmembrane region" description="Helical" evidence="6">
    <location>
        <begin position="138"/>
        <end position="160"/>
    </location>
</feature>
<dbReference type="Pfam" id="PF01478">
    <property type="entry name" value="Peptidase_A24"/>
    <property type="match status" value="1"/>
</dbReference>
<dbReference type="GO" id="GO:0004190">
    <property type="term" value="F:aspartic-type endopeptidase activity"/>
    <property type="evidence" value="ECO:0007669"/>
    <property type="project" value="UniProtKB-EC"/>
</dbReference>
<evidence type="ECO:0000256" key="6">
    <source>
        <dbReference type="SAM" id="Phobius"/>
    </source>
</evidence>
<dbReference type="EC" id="3.4.23.43" evidence="8"/>
<dbReference type="PANTHER" id="PTHR36506">
    <property type="entry name" value="PREFLAGELLIN PEPTIDASE"/>
    <property type="match status" value="1"/>
</dbReference>
<evidence type="ECO:0000256" key="2">
    <source>
        <dbReference type="ARBA" id="ARBA00022475"/>
    </source>
</evidence>
<name>A0ABY8FNL7_9SPHN</name>
<dbReference type="Gene3D" id="1.20.120.1220">
    <property type="match status" value="1"/>
</dbReference>
<feature type="transmembrane region" description="Helical" evidence="6">
    <location>
        <begin position="99"/>
        <end position="117"/>
    </location>
</feature>
<feature type="transmembrane region" description="Helical" evidence="6">
    <location>
        <begin position="31"/>
        <end position="50"/>
    </location>
</feature>
<accession>A0ABY8FNL7</accession>
<dbReference type="PANTHER" id="PTHR36506:SF1">
    <property type="entry name" value="PREFLAGELLIN PEPTIDASE"/>
    <property type="match status" value="1"/>
</dbReference>
<reference evidence="8 9" key="1">
    <citation type="submission" date="2023-03" db="EMBL/GenBank/DDBJ databases">
        <title>Altererythrobacter sp. CAU 1644 isolated from sand.</title>
        <authorList>
            <person name="Kim W."/>
        </authorList>
    </citation>
    <scope>NUCLEOTIDE SEQUENCE [LARGE SCALE GENOMIC DNA]</scope>
    <source>
        <strain evidence="8 9">CAU 1644</strain>
    </source>
</reference>
<evidence type="ECO:0000313" key="9">
    <source>
        <dbReference type="Proteomes" id="UP001215827"/>
    </source>
</evidence>
<keyword evidence="4 6" id="KW-1133">Transmembrane helix</keyword>
<comment type="subcellular location">
    <subcellularLocation>
        <location evidence="1">Cell membrane</location>
        <topology evidence="1">Multi-pass membrane protein</topology>
    </subcellularLocation>
</comment>
<evidence type="ECO:0000259" key="7">
    <source>
        <dbReference type="Pfam" id="PF01478"/>
    </source>
</evidence>
<sequence>MSLEVLWPLGLTALLLIGAISDIRARRLPNWLALALLVYGLAHGFMLDGLSGLGWHAAHSAVALLVGMGLFAIGAFGGGDAKFYAGMAAYFPLQSGINLLLWVTLLGGLFILIWMVGRRVPVGTRAKEQSGLKGKFPYGVAITSGGIGAAWTAVMLAPALPGMQL</sequence>
<gene>
    <name evidence="8" type="ORF">P7228_11510</name>
</gene>
<keyword evidence="8" id="KW-0378">Hydrolase</keyword>
<evidence type="ECO:0000256" key="5">
    <source>
        <dbReference type="ARBA" id="ARBA00023136"/>
    </source>
</evidence>
<keyword evidence="9" id="KW-1185">Reference proteome</keyword>
<dbReference type="EMBL" id="CP121106">
    <property type="protein sequence ID" value="WFL76620.1"/>
    <property type="molecule type" value="Genomic_DNA"/>
</dbReference>
<evidence type="ECO:0000256" key="4">
    <source>
        <dbReference type="ARBA" id="ARBA00022989"/>
    </source>
</evidence>
<keyword evidence="3 6" id="KW-0812">Transmembrane</keyword>
<feature type="domain" description="Prepilin type IV endopeptidase peptidase" evidence="7">
    <location>
        <begin position="11"/>
        <end position="112"/>
    </location>
</feature>
<protein>
    <submittedName>
        <fullName evidence="8">Prepilin peptidase</fullName>
        <ecNumber evidence="8">3.4.23.43</ecNumber>
    </submittedName>
</protein>
<evidence type="ECO:0000256" key="3">
    <source>
        <dbReference type="ARBA" id="ARBA00022692"/>
    </source>
</evidence>
<feature type="transmembrane region" description="Helical" evidence="6">
    <location>
        <begin position="62"/>
        <end position="79"/>
    </location>
</feature>
<keyword evidence="2" id="KW-1003">Cell membrane</keyword>
<dbReference type="RefSeq" id="WP_278015385.1">
    <property type="nucleotide sequence ID" value="NZ_CP121106.1"/>
</dbReference>
<dbReference type="Proteomes" id="UP001215827">
    <property type="component" value="Chromosome"/>
</dbReference>
<dbReference type="InterPro" id="IPR052218">
    <property type="entry name" value="Preflagellin_Peptidase"/>
</dbReference>
<proteinExistence type="predicted"/>
<keyword evidence="5 6" id="KW-0472">Membrane</keyword>
<evidence type="ECO:0000313" key="8">
    <source>
        <dbReference type="EMBL" id="WFL76620.1"/>
    </source>
</evidence>
<organism evidence="8 9">
    <name type="scientific">Altererythrobacter arenosus</name>
    <dbReference type="NCBI Taxonomy" id="3032592"/>
    <lineage>
        <taxon>Bacteria</taxon>
        <taxon>Pseudomonadati</taxon>
        <taxon>Pseudomonadota</taxon>
        <taxon>Alphaproteobacteria</taxon>
        <taxon>Sphingomonadales</taxon>
        <taxon>Erythrobacteraceae</taxon>
        <taxon>Altererythrobacter</taxon>
    </lineage>
</organism>
<dbReference type="InterPro" id="IPR000045">
    <property type="entry name" value="Prepilin_IV_endopep_pep"/>
</dbReference>
<evidence type="ECO:0000256" key="1">
    <source>
        <dbReference type="ARBA" id="ARBA00004651"/>
    </source>
</evidence>